<evidence type="ECO:0000313" key="1">
    <source>
        <dbReference type="EMBL" id="KAK4107861.1"/>
    </source>
</evidence>
<name>A0AAN6T866_9PEZI</name>
<accession>A0AAN6T866</accession>
<reference evidence="1" key="1">
    <citation type="journal article" date="2023" name="Mol. Phylogenet. Evol.">
        <title>Genome-scale phylogeny and comparative genomics of the fungal order Sordariales.</title>
        <authorList>
            <person name="Hensen N."/>
            <person name="Bonometti L."/>
            <person name="Westerberg I."/>
            <person name="Brannstrom I.O."/>
            <person name="Guillou S."/>
            <person name="Cros-Aarteil S."/>
            <person name="Calhoun S."/>
            <person name="Haridas S."/>
            <person name="Kuo A."/>
            <person name="Mondo S."/>
            <person name="Pangilinan J."/>
            <person name="Riley R."/>
            <person name="LaButti K."/>
            <person name="Andreopoulos B."/>
            <person name="Lipzen A."/>
            <person name="Chen C."/>
            <person name="Yan M."/>
            <person name="Daum C."/>
            <person name="Ng V."/>
            <person name="Clum A."/>
            <person name="Steindorff A."/>
            <person name="Ohm R.A."/>
            <person name="Martin F."/>
            <person name="Silar P."/>
            <person name="Natvig D.O."/>
            <person name="Lalanne C."/>
            <person name="Gautier V."/>
            <person name="Ament-Velasquez S.L."/>
            <person name="Kruys A."/>
            <person name="Hutchinson M.I."/>
            <person name="Powell A.J."/>
            <person name="Barry K."/>
            <person name="Miller A.N."/>
            <person name="Grigoriev I.V."/>
            <person name="Debuchy R."/>
            <person name="Gladieux P."/>
            <person name="Hiltunen Thoren M."/>
            <person name="Johannesson H."/>
        </authorList>
    </citation>
    <scope>NUCLEOTIDE SEQUENCE</scope>
    <source>
        <strain evidence="1">CBS 508.74</strain>
    </source>
</reference>
<dbReference type="Proteomes" id="UP001302812">
    <property type="component" value="Unassembled WGS sequence"/>
</dbReference>
<dbReference type="AlphaFoldDB" id="A0AAN6T866"/>
<dbReference type="RefSeq" id="XP_064665431.1">
    <property type="nucleotide sequence ID" value="XM_064809720.1"/>
</dbReference>
<protein>
    <submittedName>
        <fullName evidence="1">Uncharacterized protein</fullName>
    </submittedName>
</protein>
<proteinExistence type="predicted"/>
<reference evidence="1" key="2">
    <citation type="submission" date="2023-05" db="EMBL/GenBank/DDBJ databases">
        <authorList>
            <consortium name="Lawrence Berkeley National Laboratory"/>
            <person name="Steindorff A."/>
            <person name="Hensen N."/>
            <person name="Bonometti L."/>
            <person name="Westerberg I."/>
            <person name="Brannstrom I.O."/>
            <person name="Guillou S."/>
            <person name="Cros-Aarteil S."/>
            <person name="Calhoun S."/>
            <person name="Haridas S."/>
            <person name="Kuo A."/>
            <person name="Mondo S."/>
            <person name="Pangilinan J."/>
            <person name="Riley R."/>
            <person name="Labutti K."/>
            <person name="Andreopoulos B."/>
            <person name="Lipzen A."/>
            <person name="Chen C."/>
            <person name="Yanf M."/>
            <person name="Daum C."/>
            <person name="Ng V."/>
            <person name="Clum A."/>
            <person name="Ohm R."/>
            <person name="Martin F."/>
            <person name="Silar P."/>
            <person name="Natvig D."/>
            <person name="Lalanne C."/>
            <person name="Gautier V."/>
            <person name="Ament-Velasquez S.L."/>
            <person name="Kruys A."/>
            <person name="Hutchinson M.I."/>
            <person name="Powell A.J."/>
            <person name="Barry K."/>
            <person name="Miller A.N."/>
            <person name="Grigoriev I.V."/>
            <person name="Debuchy R."/>
            <person name="Gladieux P."/>
            <person name="Thoren M.H."/>
            <person name="Johannesson H."/>
        </authorList>
    </citation>
    <scope>NUCLEOTIDE SEQUENCE</scope>
    <source>
        <strain evidence="1">CBS 508.74</strain>
    </source>
</reference>
<dbReference type="EMBL" id="MU853368">
    <property type="protein sequence ID" value="KAK4107861.1"/>
    <property type="molecule type" value="Genomic_DNA"/>
</dbReference>
<dbReference type="GeneID" id="89933844"/>
<keyword evidence="2" id="KW-1185">Reference proteome</keyword>
<comment type="caution">
    <text evidence="1">The sequence shown here is derived from an EMBL/GenBank/DDBJ whole genome shotgun (WGS) entry which is preliminary data.</text>
</comment>
<evidence type="ECO:0000313" key="2">
    <source>
        <dbReference type="Proteomes" id="UP001302812"/>
    </source>
</evidence>
<gene>
    <name evidence="1" type="ORF">N656DRAFT_460939</name>
</gene>
<organism evidence="1 2">
    <name type="scientific">Canariomyces notabilis</name>
    <dbReference type="NCBI Taxonomy" id="2074819"/>
    <lineage>
        <taxon>Eukaryota</taxon>
        <taxon>Fungi</taxon>
        <taxon>Dikarya</taxon>
        <taxon>Ascomycota</taxon>
        <taxon>Pezizomycotina</taxon>
        <taxon>Sordariomycetes</taxon>
        <taxon>Sordariomycetidae</taxon>
        <taxon>Sordariales</taxon>
        <taxon>Chaetomiaceae</taxon>
        <taxon>Canariomyces</taxon>
    </lineage>
</organism>
<sequence length="131" mass="14605">MARHGRRPGMKRLPPENHESPGILERISTKWRGRVIFCLFSAALPFLARDAAQGLLTGHFSGGIAWFLFAPERGGLPPSLCSASNGFLFVRYCVHTYSWADVARSGRWAWVNGTAMRVTLLKGRTHVRLVV</sequence>